<dbReference type="InterPro" id="IPR016032">
    <property type="entry name" value="Sig_transdc_resp-reg_C-effctor"/>
</dbReference>
<dbReference type="InterPro" id="IPR039420">
    <property type="entry name" value="WalR-like"/>
</dbReference>
<feature type="domain" description="Response regulatory" evidence="3">
    <location>
        <begin position="14"/>
        <end position="131"/>
    </location>
</feature>
<evidence type="ECO:0000256" key="1">
    <source>
        <dbReference type="ARBA" id="ARBA00022553"/>
    </source>
</evidence>
<dbReference type="EMBL" id="CAESAN010000100">
    <property type="protein sequence ID" value="CAB4345820.1"/>
    <property type="molecule type" value="Genomic_DNA"/>
</dbReference>
<dbReference type="SMART" id="SM00421">
    <property type="entry name" value="HTH_LUXR"/>
    <property type="match status" value="1"/>
</dbReference>
<dbReference type="SUPFAM" id="SSF46894">
    <property type="entry name" value="C-terminal effector domain of the bipartite response regulators"/>
    <property type="match status" value="1"/>
</dbReference>
<dbReference type="Pfam" id="PF00072">
    <property type="entry name" value="Response_reg"/>
    <property type="match status" value="1"/>
</dbReference>
<dbReference type="InterPro" id="IPR036388">
    <property type="entry name" value="WH-like_DNA-bd_sf"/>
</dbReference>
<reference evidence="4" key="1">
    <citation type="submission" date="2020-05" db="EMBL/GenBank/DDBJ databases">
        <authorList>
            <person name="Chiriac C."/>
            <person name="Salcher M."/>
            <person name="Ghai R."/>
            <person name="Kavagutti S V."/>
        </authorList>
    </citation>
    <scope>NUCLEOTIDE SEQUENCE</scope>
</reference>
<keyword evidence="2" id="KW-0238">DNA-binding</keyword>
<dbReference type="GO" id="GO:0003677">
    <property type="term" value="F:DNA binding"/>
    <property type="evidence" value="ECO:0007669"/>
    <property type="project" value="UniProtKB-KW"/>
</dbReference>
<dbReference type="Gene3D" id="3.40.50.2300">
    <property type="match status" value="1"/>
</dbReference>
<evidence type="ECO:0000256" key="2">
    <source>
        <dbReference type="ARBA" id="ARBA00023125"/>
    </source>
</evidence>
<proteinExistence type="predicted"/>
<dbReference type="InterPro" id="IPR058245">
    <property type="entry name" value="NreC/VraR/RcsB-like_REC"/>
</dbReference>
<dbReference type="SMART" id="SM00448">
    <property type="entry name" value="REC"/>
    <property type="match status" value="1"/>
</dbReference>
<dbReference type="InterPro" id="IPR011006">
    <property type="entry name" value="CheY-like_superfamily"/>
</dbReference>
<dbReference type="SUPFAM" id="SSF52172">
    <property type="entry name" value="CheY-like"/>
    <property type="match status" value="1"/>
</dbReference>
<dbReference type="PROSITE" id="PS50110">
    <property type="entry name" value="RESPONSE_REGULATORY"/>
    <property type="match status" value="1"/>
</dbReference>
<accession>A0A6J5ZYJ4</accession>
<evidence type="ECO:0000313" key="4">
    <source>
        <dbReference type="EMBL" id="CAB4345820.1"/>
    </source>
</evidence>
<protein>
    <submittedName>
        <fullName evidence="4">Unannotated protein</fullName>
    </submittedName>
</protein>
<evidence type="ECO:0000259" key="3">
    <source>
        <dbReference type="PROSITE" id="PS50110"/>
    </source>
</evidence>
<dbReference type="Gene3D" id="1.10.10.10">
    <property type="entry name" value="Winged helix-like DNA-binding domain superfamily/Winged helix DNA-binding domain"/>
    <property type="match status" value="1"/>
</dbReference>
<name>A0A6J5ZYJ4_9ZZZZ</name>
<organism evidence="4">
    <name type="scientific">freshwater metagenome</name>
    <dbReference type="NCBI Taxonomy" id="449393"/>
    <lineage>
        <taxon>unclassified sequences</taxon>
        <taxon>metagenomes</taxon>
        <taxon>ecological metagenomes</taxon>
    </lineage>
</organism>
<dbReference type="PANTHER" id="PTHR43214">
    <property type="entry name" value="TWO-COMPONENT RESPONSE REGULATOR"/>
    <property type="match status" value="1"/>
</dbReference>
<dbReference type="CDD" id="cd17535">
    <property type="entry name" value="REC_NarL-like"/>
    <property type="match status" value="1"/>
</dbReference>
<dbReference type="InterPro" id="IPR001789">
    <property type="entry name" value="Sig_transdc_resp-reg_receiver"/>
</dbReference>
<dbReference type="InterPro" id="IPR000792">
    <property type="entry name" value="Tscrpt_reg_LuxR_C"/>
</dbReference>
<sequence>MTMAETSEAAYPRSVLVVEDEPLLRELIGSALETRGFEVVAAGSASDAVRAFRALDPDGVVMDIDLGPGPNGFDLAERFVEAGTGVAIVFLTNLPDPRFVGRASDALPAGIAYLRKGAVHEIDVLVETLDAAMRGVVVGEMRHDRHDDRPYASLTRHQVEALRLVALGRTNAQIAELRGTTVKAAERVVARALAAAGVDATPAGNSRVDAARRFIRLSGQPVSLPEDRGADQ</sequence>
<dbReference type="GO" id="GO:0006355">
    <property type="term" value="P:regulation of DNA-templated transcription"/>
    <property type="evidence" value="ECO:0007669"/>
    <property type="project" value="InterPro"/>
</dbReference>
<dbReference type="PANTHER" id="PTHR43214:SF42">
    <property type="entry name" value="TRANSCRIPTIONAL REGULATORY PROTEIN DESR"/>
    <property type="match status" value="1"/>
</dbReference>
<gene>
    <name evidence="4" type="ORF">UFOPK3547_01170</name>
</gene>
<dbReference type="GO" id="GO:0000160">
    <property type="term" value="P:phosphorelay signal transduction system"/>
    <property type="evidence" value="ECO:0007669"/>
    <property type="project" value="InterPro"/>
</dbReference>
<keyword evidence="1" id="KW-0597">Phosphoprotein</keyword>
<dbReference type="AlphaFoldDB" id="A0A6J5ZYJ4"/>